<dbReference type="RefSeq" id="WP_164141214.1">
    <property type="nucleotide sequence ID" value="NZ_JAAGMB010000469.1"/>
</dbReference>
<comment type="caution">
    <text evidence="3">The sequence shown here is derived from an EMBL/GenBank/DDBJ whole genome shotgun (WGS) entry which is preliminary data.</text>
</comment>
<evidence type="ECO:0000313" key="3">
    <source>
        <dbReference type="EMBL" id="NEB18918.1"/>
    </source>
</evidence>
<gene>
    <name evidence="3" type="ORF">G3I46_20815</name>
</gene>
<dbReference type="PANTHER" id="PTHR48050:SF13">
    <property type="entry name" value="STEROL 3-BETA-GLUCOSYLTRANSFERASE UGT80A2"/>
    <property type="match status" value="1"/>
</dbReference>
<dbReference type="InterPro" id="IPR010610">
    <property type="entry name" value="EryCIII-like_C"/>
</dbReference>
<dbReference type="InterPro" id="IPR002213">
    <property type="entry name" value="UDP_glucos_trans"/>
</dbReference>
<dbReference type="AlphaFoldDB" id="A0A6N9UMM2"/>
<dbReference type="Gene3D" id="3.40.50.2000">
    <property type="entry name" value="Glycogen Phosphorylase B"/>
    <property type="match status" value="2"/>
</dbReference>
<name>A0A6N9UMM2_9ACTN</name>
<dbReference type="PANTHER" id="PTHR48050">
    <property type="entry name" value="STEROL 3-BETA-GLUCOSYLTRANSFERASE"/>
    <property type="match status" value="1"/>
</dbReference>
<sequence>MRILFTCVPGIAHLHAMAPLARAAERAGHTVLVATAPSFQEHFTARRIPAVGAGADWSQADPDSLPEFHRHGGDGQLAAFADVATRGMVDDLSGVIDAFKPDLVVRDALEFGGWAAAERAGVPLACFTPGMGAERNVMLAMAGEAVSSLAERYGLEPDPELRRLYGYLYLHRRPRVLDFPFGEPYPQEFRYCPPEFDRAEQSRDTDPDRDLPGWVGELGDRPVVHLSLGTTFVRSDAGRRVIRTVVESLAGDDVDLVVGTGRGSDPESFGALPANTRLVPYIDHRVFLAHCSVFINQAGYTSVLNGIAHGLPMLTLPLGADQPVVGMNLANLGMGLCCTNASKGPFPVLDPERLDPAAVRSGVRRLLAEEGFGRAVRRVRDEFRALPRLDGVVHRLTEVVRP</sequence>
<organism evidence="3 4">
    <name type="scientific">Streptomyces coelicoflavus</name>
    <dbReference type="NCBI Taxonomy" id="285562"/>
    <lineage>
        <taxon>Bacteria</taxon>
        <taxon>Bacillati</taxon>
        <taxon>Actinomycetota</taxon>
        <taxon>Actinomycetes</taxon>
        <taxon>Kitasatosporales</taxon>
        <taxon>Streptomycetaceae</taxon>
        <taxon>Streptomyces</taxon>
    </lineage>
</organism>
<dbReference type="SUPFAM" id="SSF53756">
    <property type="entry name" value="UDP-Glycosyltransferase/glycogen phosphorylase"/>
    <property type="match status" value="1"/>
</dbReference>
<dbReference type="GO" id="GO:0017000">
    <property type="term" value="P:antibiotic biosynthetic process"/>
    <property type="evidence" value="ECO:0007669"/>
    <property type="project" value="UniProtKB-ARBA"/>
</dbReference>
<evidence type="ECO:0000313" key="4">
    <source>
        <dbReference type="Proteomes" id="UP000469545"/>
    </source>
</evidence>
<evidence type="ECO:0000256" key="1">
    <source>
        <dbReference type="ARBA" id="ARBA00022679"/>
    </source>
</evidence>
<dbReference type="Pfam" id="PF06722">
    <property type="entry name" value="EryCIII-like_C"/>
    <property type="match status" value="1"/>
</dbReference>
<reference evidence="3 4" key="1">
    <citation type="submission" date="2020-01" db="EMBL/GenBank/DDBJ databases">
        <title>Insect and environment-associated Actinomycetes.</title>
        <authorList>
            <person name="Currrie C."/>
            <person name="Chevrette M."/>
            <person name="Carlson C."/>
            <person name="Stubbendieck R."/>
            <person name="Wendt-Pienkowski E."/>
        </authorList>
    </citation>
    <scope>NUCLEOTIDE SEQUENCE [LARGE SCALE GENOMIC DNA]</scope>
    <source>
        <strain evidence="3 4">SID14172</strain>
    </source>
</reference>
<dbReference type="InterPro" id="IPR050426">
    <property type="entry name" value="Glycosyltransferase_28"/>
</dbReference>
<protein>
    <submittedName>
        <fullName evidence="3">Glycosyltransferase family 1 protein</fullName>
    </submittedName>
</protein>
<proteinExistence type="predicted"/>
<dbReference type="GO" id="GO:0016758">
    <property type="term" value="F:hexosyltransferase activity"/>
    <property type="evidence" value="ECO:0007669"/>
    <property type="project" value="UniProtKB-ARBA"/>
</dbReference>
<keyword evidence="1 3" id="KW-0808">Transferase</keyword>
<accession>A0A6N9UMM2</accession>
<dbReference type="GO" id="GO:0008194">
    <property type="term" value="F:UDP-glycosyltransferase activity"/>
    <property type="evidence" value="ECO:0007669"/>
    <property type="project" value="InterPro"/>
</dbReference>
<dbReference type="EMBL" id="JAAGMB010000469">
    <property type="protein sequence ID" value="NEB18918.1"/>
    <property type="molecule type" value="Genomic_DNA"/>
</dbReference>
<dbReference type="Proteomes" id="UP000469545">
    <property type="component" value="Unassembled WGS sequence"/>
</dbReference>
<dbReference type="CDD" id="cd03784">
    <property type="entry name" value="GT1_Gtf-like"/>
    <property type="match status" value="1"/>
</dbReference>
<evidence type="ECO:0000259" key="2">
    <source>
        <dbReference type="Pfam" id="PF06722"/>
    </source>
</evidence>
<keyword evidence="4" id="KW-1185">Reference proteome</keyword>
<feature type="domain" description="Erythromycin biosynthesis protein CIII-like C-terminal" evidence="2">
    <location>
        <begin position="245"/>
        <end position="398"/>
    </location>
</feature>